<dbReference type="Gene3D" id="3.90.25.10">
    <property type="entry name" value="UDP-galactose 4-epimerase, domain 1"/>
    <property type="match status" value="1"/>
</dbReference>
<dbReference type="EMBL" id="FNTH01000001">
    <property type="protein sequence ID" value="SEE01181.1"/>
    <property type="molecule type" value="Genomic_DNA"/>
</dbReference>
<dbReference type="InterPro" id="IPR008030">
    <property type="entry name" value="NmrA-like"/>
</dbReference>
<reference evidence="2 3" key="1">
    <citation type="submission" date="2016-10" db="EMBL/GenBank/DDBJ databases">
        <authorList>
            <person name="de Groot N.N."/>
        </authorList>
    </citation>
    <scope>NUCLEOTIDE SEQUENCE [LARGE SCALE GENOMIC DNA]</scope>
    <source>
        <strain evidence="2 3">MT12</strain>
    </source>
</reference>
<feature type="domain" description="NmrA-like" evidence="1">
    <location>
        <begin position="11"/>
        <end position="258"/>
    </location>
</feature>
<dbReference type="InterPro" id="IPR051604">
    <property type="entry name" value="Ergot_Alk_Oxidoreductase"/>
</dbReference>
<evidence type="ECO:0000313" key="3">
    <source>
        <dbReference type="Proteomes" id="UP000198992"/>
    </source>
</evidence>
<dbReference type="InterPro" id="IPR036291">
    <property type="entry name" value="NAD(P)-bd_dom_sf"/>
</dbReference>
<dbReference type="AlphaFoldDB" id="A0A1H5FCR5"/>
<evidence type="ECO:0000313" key="2">
    <source>
        <dbReference type="EMBL" id="SEE01181.1"/>
    </source>
</evidence>
<dbReference type="RefSeq" id="WP_092123938.1">
    <property type="nucleotide sequence ID" value="NZ_FNTH01000001.1"/>
</dbReference>
<dbReference type="SUPFAM" id="SSF51735">
    <property type="entry name" value="NAD(P)-binding Rossmann-fold domains"/>
    <property type="match status" value="1"/>
</dbReference>
<dbReference type="PANTHER" id="PTHR43162">
    <property type="match status" value="1"/>
</dbReference>
<sequence length="317" mass="33849">MSKEIQPASHKPRIAIAGATGRVGSTLASLLASDPVDITVLTRRPDAPQLPKGASIAAVDFDQPDTLQSALRGADRLFVSHGTSPQQVANEIALIDAAVAAGVRHVVKLSALGPASRLNPFAWHMQIEAHLAQQPVASTVLRPSAYVDILKRAASQIAAGSWAGAAGEGRVNFIDTRDVADVARVALLEEFSPESQRAYHLTGTRAWTMQQVAEQLSSLLGHPVVYNHRSTEEQRAALLADGLPPLVADLLVGLDQMFRESALGETTSTVEILTGKSPRTLPQWLAENIEIFRNSTQHRAGATLEARKAPEPLVSKS</sequence>
<dbReference type="Pfam" id="PF05368">
    <property type="entry name" value="NmrA"/>
    <property type="match status" value="1"/>
</dbReference>
<dbReference type="OrthoDB" id="7771794at2"/>
<evidence type="ECO:0000259" key="1">
    <source>
        <dbReference type="Pfam" id="PF05368"/>
    </source>
</evidence>
<organism evidence="2 3">
    <name type="scientific">Bradyrhizobium erythrophlei</name>
    <dbReference type="NCBI Taxonomy" id="1437360"/>
    <lineage>
        <taxon>Bacteria</taxon>
        <taxon>Pseudomonadati</taxon>
        <taxon>Pseudomonadota</taxon>
        <taxon>Alphaproteobacteria</taxon>
        <taxon>Hyphomicrobiales</taxon>
        <taxon>Nitrobacteraceae</taxon>
        <taxon>Bradyrhizobium</taxon>
    </lineage>
</organism>
<proteinExistence type="predicted"/>
<dbReference type="PANTHER" id="PTHR43162:SF1">
    <property type="entry name" value="PRESTALK A DIFFERENTIATION PROTEIN A"/>
    <property type="match status" value="1"/>
</dbReference>
<dbReference type="Proteomes" id="UP000198992">
    <property type="component" value="Unassembled WGS sequence"/>
</dbReference>
<accession>A0A1H5FCR5</accession>
<protein>
    <submittedName>
        <fullName evidence="2">Uncharacterized conserved protein YbjT, contains NAD(P)-binding and DUF2867 domains</fullName>
    </submittedName>
</protein>
<dbReference type="Gene3D" id="3.40.50.720">
    <property type="entry name" value="NAD(P)-binding Rossmann-like Domain"/>
    <property type="match status" value="1"/>
</dbReference>
<gene>
    <name evidence="2" type="ORF">SAMN05444164_6603</name>
</gene>
<name>A0A1H5FCR5_9BRAD</name>